<dbReference type="Proteomes" id="UP000651977">
    <property type="component" value="Unassembled WGS sequence"/>
</dbReference>
<dbReference type="RefSeq" id="WP_055733268.1">
    <property type="nucleotide sequence ID" value="NZ_BMDY01000015.1"/>
</dbReference>
<reference evidence="2" key="1">
    <citation type="journal article" date="2019" name="Int. J. Syst. Evol. Microbiol.">
        <title>The Global Catalogue of Microorganisms (GCM) 10K type strain sequencing project: providing services to taxonomists for standard genome sequencing and annotation.</title>
        <authorList>
            <consortium name="The Broad Institute Genomics Platform"/>
            <consortium name="The Broad Institute Genome Sequencing Center for Infectious Disease"/>
            <person name="Wu L."/>
            <person name="Ma J."/>
        </authorList>
    </citation>
    <scope>NUCLEOTIDE SEQUENCE [LARGE SCALE GENOMIC DNA]</scope>
    <source>
        <strain evidence="2">CGMCC 1.10131</strain>
    </source>
</reference>
<accession>A0ABQ1I4L3</accession>
<organism evidence="1 2">
    <name type="scientific">Agarivorans gilvus</name>
    <dbReference type="NCBI Taxonomy" id="680279"/>
    <lineage>
        <taxon>Bacteria</taxon>
        <taxon>Pseudomonadati</taxon>
        <taxon>Pseudomonadota</taxon>
        <taxon>Gammaproteobacteria</taxon>
        <taxon>Alteromonadales</taxon>
        <taxon>Alteromonadaceae</taxon>
        <taxon>Agarivorans</taxon>
    </lineage>
</organism>
<sequence length="82" mass="8731">MATAKKTTETPQEQLEEAYHLAGQATSDAVGAVKEQAKEKLEAGGESIQQATKSAENMIKKRPLLSIGCAFLAGWAVSKLIK</sequence>
<name>A0ABQ1I4L3_9ALTE</name>
<dbReference type="EMBL" id="BMDY01000015">
    <property type="protein sequence ID" value="GGB10814.1"/>
    <property type="molecule type" value="Genomic_DNA"/>
</dbReference>
<evidence type="ECO:0000313" key="2">
    <source>
        <dbReference type="Proteomes" id="UP000651977"/>
    </source>
</evidence>
<protein>
    <recommendedName>
        <fullName evidence="3">DUF883 domain-containing protein</fullName>
    </recommendedName>
</protein>
<evidence type="ECO:0008006" key="3">
    <source>
        <dbReference type="Google" id="ProtNLM"/>
    </source>
</evidence>
<comment type="caution">
    <text evidence="1">The sequence shown here is derived from an EMBL/GenBank/DDBJ whole genome shotgun (WGS) entry which is preliminary data.</text>
</comment>
<evidence type="ECO:0000313" key="1">
    <source>
        <dbReference type="EMBL" id="GGB10814.1"/>
    </source>
</evidence>
<gene>
    <name evidence="1" type="ORF">GCM10007414_25250</name>
</gene>
<proteinExistence type="predicted"/>
<keyword evidence="2" id="KW-1185">Reference proteome</keyword>